<protein>
    <recommendedName>
        <fullName evidence="3">FAD/NAD(P)-binding domain-containing protein</fullName>
    </recommendedName>
</protein>
<dbReference type="InterPro" id="IPR023753">
    <property type="entry name" value="FAD/NAD-binding_dom"/>
</dbReference>
<evidence type="ECO:0000256" key="1">
    <source>
        <dbReference type="ARBA" id="ARBA00022630"/>
    </source>
</evidence>
<dbReference type="PRINTS" id="PR00469">
    <property type="entry name" value="PNDRDTASEII"/>
</dbReference>
<dbReference type="Gene3D" id="3.50.50.60">
    <property type="entry name" value="FAD/NAD(P)-binding domain"/>
    <property type="match status" value="2"/>
</dbReference>
<dbReference type="PRINTS" id="PR00368">
    <property type="entry name" value="FADPNR"/>
</dbReference>
<dbReference type="Pfam" id="PF07992">
    <property type="entry name" value="Pyr_redox_2"/>
    <property type="match status" value="1"/>
</dbReference>
<evidence type="ECO:0000259" key="3">
    <source>
        <dbReference type="Pfam" id="PF07992"/>
    </source>
</evidence>
<feature type="domain" description="FAD/NAD(P)-binding" evidence="3">
    <location>
        <begin position="5"/>
        <end position="284"/>
    </location>
</feature>
<reference evidence="4 5" key="1">
    <citation type="journal article" date="2016" name="Nat. Commun.">
        <title>Thousands of microbial genomes shed light on interconnected biogeochemical processes in an aquifer system.</title>
        <authorList>
            <person name="Anantharaman K."/>
            <person name="Brown C.T."/>
            <person name="Hug L.A."/>
            <person name="Sharon I."/>
            <person name="Castelle C.J."/>
            <person name="Probst A.J."/>
            <person name="Thomas B.C."/>
            <person name="Singh A."/>
            <person name="Wilkins M.J."/>
            <person name="Karaoz U."/>
            <person name="Brodie E.L."/>
            <person name="Williams K.H."/>
            <person name="Hubbard S.S."/>
            <person name="Banfield J.F."/>
        </authorList>
    </citation>
    <scope>NUCLEOTIDE SEQUENCE [LARGE SCALE GENOMIC DNA]</scope>
</reference>
<accession>A0A1G2BGR5</accession>
<sequence length="318" mass="34408">MPENYDVIIVGGAAAGLTAALYASRRNLKTLVIAKALGGQAVLTPAIENFPGIKKISGIDLMMNFAEHAQSYGAKIVYETVIKIEKTQEDFLIHTANKNVLRKARAVILAFGLTPKNLNVPGELEFTGKGVSYCATCDAPLYKKKSVAVVGGTYEALDAALLFAKQDCDVFLVHDQDNFGVFKKLFAQVQENKKIKVYLKTQVQKIHGHQVVTSIDVAVDGKAENISVAGVFVEKGHRIDSSWLGDLVARDKTQSIMINEECATKTPGLFAAGDVTQQRDKQVIISAGAGASAALAAYRYLQKIKGKPALLVDWQHES</sequence>
<gene>
    <name evidence="4" type="ORF">A2319_05525</name>
</gene>
<name>A0A1G2BGR5_9BACT</name>
<keyword evidence="1" id="KW-0285">Flavoprotein</keyword>
<dbReference type="InterPro" id="IPR050097">
    <property type="entry name" value="Ferredoxin-NADP_redctase_2"/>
</dbReference>
<dbReference type="SUPFAM" id="SSF51905">
    <property type="entry name" value="FAD/NAD(P)-binding domain"/>
    <property type="match status" value="1"/>
</dbReference>
<evidence type="ECO:0000313" key="5">
    <source>
        <dbReference type="Proteomes" id="UP000176420"/>
    </source>
</evidence>
<dbReference type="PANTHER" id="PTHR48105">
    <property type="entry name" value="THIOREDOXIN REDUCTASE 1-RELATED-RELATED"/>
    <property type="match status" value="1"/>
</dbReference>
<keyword evidence="2" id="KW-0560">Oxidoreductase</keyword>
<organism evidence="4 5">
    <name type="scientific">Candidatus Kerfeldbacteria bacterium RIFOXYB2_FULL_38_14</name>
    <dbReference type="NCBI Taxonomy" id="1798547"/>
    <lineage>
        <taxon>Bacteria</taxon>
        <taxon>Candidatus Kerfeldiibacteriota</taxon>
    </lineage>
</organism>
<dbReference type="InterPro" id="IPR036188">
    <property type="entry name" value="FAD/NAD-bd_sf"/>
</dbReference>
<dbReference type="Proteomes" id="UP000176420">
    <property type="component" value="Unassembled WGS sequence"/>
</dbReference>
<dbReference type="GO" id="GO:0016491">
    <property type="term" value="F:oxidoreductase activity"/>
    <property type="evidence" value="ECO:0007669"/>
    <property type="project" value="UniProtKB-KW"/>
</dbReference>
<evidence type="ECO:0000313" key="4">
    <source>
        <dbReference type="EMBL" id="OGY87397.1"/>
    </source>
</evidence>
<dbReference type="EMBL" id="MHKI01000009">
    <property type="protein sequence ID" value="OGY87397.1"/>
    <property type="molecule type" value="Genomic_DNA"/>
</dbReference>
<comment type="caution">
    <text evidence="4">The sequence shown here is derived from an EMBL/GenBank/DDBJ whole genome shotgun (WGS) entry which is preliminary data.</text>
</comment>
<dbReference type="AlphaFoldDB" id="A0A1G2BGR5"/>
<proteinExistence type="predicted"/>
<evidence type="ECO:0000256" key="2">
    <source>
        <dbReference type="ARBA" id="ARBA00023002"/>
    </source>
</evidence>